<feature type="region of interest" description="Disordered" evidence="6">
    <location>
        <begin position="1"/>
        <end position="49"/>
    </location>
</feature>
<dbReference type="EMBL" id="FN649727">
    <property type="protein sequence ID" value="CBN78823.1"/>
    <property type="molecule type" value="Genomic_DNA"/>
</dbReference>
<dbReference type="FunFam" id="2.30.30.40:FF:000072">
    <property type="entry name" value="Unconventional Myosin IB"/>
    <property type="match status" value="1"/>
</dbReference>
<dbReference type="Proteomes" id="UP000002630">
    <property type="component" value="Linkage Group LG02"/>
</dbReference>
<evidence type="ECO:0000313" key="8">
    <source>
        <dbReference type="EMBL" id="CBN78823.1"/>
    </source>
</evidence>
<dbReference type="PRINTS" id="PR00452">
    <property type="entry name" value="SH3DOMAIN"/>
</dbReference>
<dbReference type="PANTHER" id="PTHR47174">
    <property type="entry name" value="BRIDGING INTEGRATOR 3"/>
    <property type="match status" value="1"/>
</dbReference>
<evidence type="ECO:0000256" key="3">
    <source>
        <dbReference type="ARBA" id="ARBA00022490"/>
    </source>
</evidence>
<feature type="region of interest" description="Disordered" evidence="6">
    <location>
        <begin position="277"/>
        <end position="406"/>
    </location>
</feature>
<dbReference type="EMBL" id="FN648032">
    <property type="protein sequence ID" value="CBN78823.1"/>
    <property type="molecule type" value="Genomic_DNA"/>
</dbReference>
<accession>D8LF98</accession>
<evidence type="ECO:0000256" key="1">
    <source>
        <dbReference type="ARBA" id="ARBA00004496"/>
    </source>
</evidence>
<dbReference type="Gene3D" id="2.30.30.40">
    <property type="entry name" value="SH3 Domains"/>
    <property type="match status" value="1"/>
</dbReference>
<feature type="compositionally biased region" description="Low complexity" evidence="6">
    <location>
        <begin position="324"/>
        <end position="340"/>
    </location>
</feature>
<dbReference type="Pfam" id="PF14604">
    <property type="entry name" value="SH3_9"/>
    <property type="match status" value="1"/>
</dbReference>
<dbReference type="GO" id="GO:0051666">
    <property type="term" value="P:actin cortical patch localization"/>
    <property type="evidence" value="ECO:0007669"/>
    <property type="project" value="InterPro"/>
</dbReference>
<dbReference type="InParanoid" id="D8LF98"/>
<evidence type="ECO:0000256" key="6">
    <source>
        <dbReference type="SAM" id="MobiDB-lite"/>
    </source>
</evidence>
<organism evidence="8 9">
    <name type="scientific">Ectocarpus siliculosus</name>
    <name type="common">Brown alga</name>
    <name type="synonym">Conferva siliculosa</name>
    <dbReference type="NCBI Taxonomy" id="2880"/>
    <lineage>
        <taxon>Eukaryota</taxon>
        <taxon>Sar</taxon>
        <taxon>Stramenopiles</taxon>
        <taxon>Ochrophyta</taxon>
        <taxon>PX clade</taxon>
        <taxon>Phaeophyceae</taxon>
        <taxon>Ectocarpales</taxon>
        <taxon>Ectocarpaceae</taxon>
        <taxon>Ectocarpus</taxon>
    </lineage>
</organism>
<dbReference type="SUPFAM" id="SSF103657">
    <property type="entry name" value="BAR/IMD domain-like"/>
    <property type="match status" value="1"/>
</dbReference>
<proteinExistence type="predicted"/>
<dbReference type="InterPro" id="IPR046982">
    <property type="entry name" value="BIN3/RVS161-like"/>
</dbReference>
<dbReference type="SMART" id="SM00326">
    <property type="entry name" value="SH3"/>
    <property type="match status" value="1"/>
</dbReference>
<feature type="domain" description="SH3" evidence="7">
    <location>
        <begin position="402"/>
        <end position="459"/>
    </location>
</feature>
<dbReference type="InterPro" id="IPR027267">
    <property type="entry name" value="AH/BAR_dom_sf"/>
</dbReference>
<dbReference type="OMA" id="AMFPCPG"/>
<sequence>MFKKKSSKEKNTEEEAPTSPKGEATPNYAGLDVGGGADPAGGKGGIIDKFSTGRRRLKENIAQKTGKEAVDNSEFEERSQRVADLKEKVGKVRDAMKRQLDCSRALCLACADLGNACSEVGLRDVGFQNAQFQLDEDMRKQLDAAVAKAVESLENKMAPFAELDKMIMSRNKLKLDYDHYMRKVRDLKEKPGSDAAKLSNNEAKLTAARQRLQEATGKLYKGFGYYDAVGGTLCQPEIEMLKQAQQGFFGSAFSVVKGVPARDPQEVAREIESVGKDGMNAPFTLPASEYGSSGGGGLSNMSGMSGAIKDASTRAGGDDSPDRSPASAYVPSASAPWLTGGSSGGGGMAGASSGTGSFKAPPAGGGGSSWWDKHSATADTQPAAAASGWGAGTKGPPAPPAAGQQQARALFSYTAADNTELSLTEGEVLTVVSQDQSGWWTGEKGGRKGLFPSNYVNLI</sequence>
<dbReference type="GO" id="GO:0005737">
    <property type="term" value="C:cytoplasm"/>
    <property type="evidence" value="ECO:0007669"/>
    <property type="project" value="UniProtKB-SubCell"/>
</dbReference>
<protein>
    <recommendedName>
        <fullName evidence="7">SH3 domain-containing protein</fullName>
    </recommendedName>
</protein>
<dbReference type="AlphaFoldDB" id="D8LF98"/>
<feature type="coiled-coil region" evidence="5">
    <location>
        <begin position="170"/>
        <end position="218"/>
    </location>
</feature>
<keyword evidence="5" id="KW-0175">Coiled coil</keyword>
<evidence type="ECO:0000256" key="5">
    <source>
        <dbReference type="SAM" id="Coils"/>
    </source>
</evidence>
<dbReference type="Gene3D" id="1.20.1270.60">
    <property type="entry name" value="Arfaptin homology (AH) domain/BAR domain"/>
    <property type="match status" value="1"/>
</dbReference>
<dbReference type="GO" id="GO:0006897">
    <property type="term" value="P:endocytosis"/>
    <property type="evidence" value="ECO:0007669"/>
    <property type="project" value="InterPro"/>
</dbReference>
<evidence type="ECO:0000313" key="9">
    <source>
        <dbReference type="Proteomes" id="UP000002630"/>
    </source>
</evidence>
<keyword evidence="2 4" id="KW-0728">SH3 domain</keyword>
<dbReference type="GO" id="GO:0015629">
    <property type="term" value="C:actin cytoskeleton"/>
    <property type="evidence" value="ECO:0007669"/>
    <property type="project" value="TreeGrafter"/>
</dbReference>
<feature type="compositionally biased region" description="Low complexity" evidence="6">
    <location>
        <begin position="377"/>
        <end position="386"/>
    </location>
</feature>
<dbReference type="PROSITE" id="PS50002">
    <property type="entry name" value="SH3"/>
    <property type="match status" value="1"/>
</dbReference>
<dbReference type="eggNOG" id="KOG0162">
    <property type="taxonomic scope" value="Eukaryota"/>
</dbReference>
<dbReference type="PRINTS" id="PR00499">
    <property type="entry name" value="P67PHOX"/>
</dbReference>
<keyword evidence="9" id="KW-1185">Reference proteome</keyword>
<reference evidence="8 9" key="1">
    <citation type="journal article" date="2010" name="Nature">
        <title>The Ectocarpus genome and the independent evolution of multicellularity in brown algae.</title>
        <authorList>
            <person name="Cock J.M."/>
            <person name="Sterck L."/>
            <person name="Rouze P."/>
            <person name="Scornet D."/>
            <person name="Allen A.E."/>
            <person name="Amoutzias G."/>
            <person name="Anthouard V."/>
            <person name="Artiguenave F."/>
            <person name="Aury J.M."/>
            <person name="Badger J.H."/>
            <person name="Beszteri B."/>
            <person name="Billiau K."/>
            <person name="Bonnet E."/>
            <person name="Bothwell J.H."/>
            <person name="Bowler C."/>
            <person name="Boyen C."/>
            <person name="Brownlee C."/>
            <person name="Carrano C.J."/>
            <person name="Charrier B."/>
            <person name="Cho G.Y."/>
            <person name="Coelho S.M."/>
            <person name="Collen J."/>
            <person name="Corre E."/>
            <person name="Da Silva C."/>
            <person name="Delage L."/>
            <person name="Delaroque N."/>
            <person name="Dittami S.M."/>
            <person name="Doulbeau S."/>
            <person name="Elias M."/>
            <person name="Farnham G."/>
            <person name="Gachon C.M."/>
            <person name="Gschloessl B."/>
            <person name="Heesch S."/>
            <person name="Jabbari K."/>
            <person name="Jubin C."/>
            <person name="Kawai H."/>
            <person name="Kimura K."/>
            <person name="Kloareg B."/>
            <person name="Kupper F.C."/>
            <person name="Lang D."/>
            <person name="Le Bail A."/>
            <person name="Leblanc C."/>
            <person name="Lerouge P."/>
            <person name="Lohr M."/>
            <person name="Lopez P.J."/>
            <person name="Martens C."/>
            <person name="Maumus F."/>
            <person name="Michel G."/>
            <person name="Miranda-Saavedra D."/>
            <person name="Morales J."/>
            <person name="Moreau H."/>
            <person name="Motomura T."/>
            <person name="Nagasato C."/>
            <person name="Napoli C.A."/>
            <person name="Nelson D.R."/>
            <person name="Nyvall-Collen P."/>
            <person name="Peters A.F."/>
            <person name="Pommier C."/>
            <person name="Potin P."/>
            <person name="Poulain J."/>
            <person name="Quesneville H."/>
            <person name="Read B."/>
            <person name="Rensing S.A."/>
            <person name="Ritter A."/>
            <person name="Rousvoal S."/>
            <person name="Samanta M."/>
            <person name="Samson G."/>
            <person name="Schroeder D.C."/>
            <person name="Segurens B."/>
            <person name="Strittmatter M."/>
            <person name="Tonon T."/>
            <person name="Tregear J.W."/>
            <person name="Valentin K."/>
            <person name="von Dassow P."/>
            <person name="Yamagishi T."/>
            <person name="Van de Peer Y."/>
            <person name="Wincker P."/>
        </authorList>
    </citation>
    <scope>NUCLEOTIDE SEQUENCE [LARGE SCALE GENOMIC DNA]</scope>
    <source>
        <strain evidence="9">Ec32 / CCAP1310/4</strain>
    </source>
</reference>
<feature type="compositionally biased region" description="Gly residues" evidence="6">
    <location>
        <begin position="32"/>
        <end position="45"/>
    </location>
</feature>
<dbReference type="OrthoDB" id="5971719at2759"/>
<keyword evidence="3" id="KW-0963">Cytoplasm</keyword>
<dbReference type="InterPro" id="IPR001452">
    <property type="entry name" value="SH3_domain"/>
</dbReference>
<dbReference type="STRING" id="2880.D8LF98"/>
<evidence type="ECO:0000256" key="4">
    <source>
        <dbReference type="PROSITE-ProRule" id="PRU00192"/>
    </source>
</evidence>
<evidence type="ECO:0000259" key="7">
    <source>
        <dbReference type="PROSITE" id="PS50002"/>
    </source>
</evidence>
<dbReference type="PANTHER" id="PTHR47174:SF3">
    <property type="entry name" value="BRIDGING INTEGRATOR 3"/>
    <property type="match status" value="1"/>
</dbReference>
<name>D8LF98_ECTSI</name>
<dbReference type="InterPro" id="IPR036028">
    <property type="entry name" value="SH3-like_dom_sf"/>
</dbReference>
<dbReference type="CDD" id="cd00174">
    <property type="entry name" value="SH3"/>
    <property type="match status" value="1"/>
</dbReference>
<dbReference type="SUPFAM" id="SSF50044">
    <property type="entry name" value="SH3-domain"/>
    <property type="match status" value="1"/>
</dbReference>
<evidence type="ECO:0000256" key="2">
    <source>
        <dbReference type="ARBA" id="ARBA00022443"/>
    </source>
</evidence>
<comment type="subcellular location">
    <subcellularLocation>
        <location evidence="1">Cytoplasm</location>
    </subcellularLocation>
</comment>
<gene>
    <name evidence="8" type="ORF">Esi_0145_0034</name>
</gene>